<dbReference type="Proteomes" id="UP001239462">
    <property type="component" value="Unassembled WGS sequence"/>
</dbReference>
<gene>
    <name evidence="1" type="ORF">QTN89_28730</name>
</gene>
<name>A0ABT7PSK8_9BACT</name>
<reference evidence="1 2" key="1">
    <citation type="submission" date="2023-06" db="EMBL/GenBank/DDBJ databases">
        <title>Roseiconus lacunae JC819 isolated from Gulf of Mannar region, Tamil Nadu.</title>
        <authorList>
            <person name="Pk S."/>
            <person name="Ch S."/>
            <person name="Ch V.R."/>
        </authorList>
    </citation>
    <scope>NUCLEOTIDE SEQUENCE [LARGE SCALE GENOMIC DNA]</scope>
    <source>
        <strain evidence="1 2">JC819</strain>
    </source>
</reference>
<protein>
    <submittedName>
        <fullName evidence="1">Uncharacterized protein</fullName>
    </submittedName>
</protein>
<sequence>MANLPKRRILNSLLEEIGHSHPSKPEFVLEGIGPAEFRSHYLRLDSGVVLDLFTAELSVASRDAMVCPGHTVGIPVEDLIGKTVTGVWNDDSCSCIIILDNDVYLKDANDGVYGNPLRAGWIAEDYTDYQRREFTDYWTEEPVQ</sequence>
<accession>A0ABT7PSK8</accession>
<dbReference type="EMBL" id="JASZZN010000068">
    <property type="protein sequence ID" value="MDM4019472.1"/>
    <property type="molecule type" value="Genomic_DNA"/>
</dbReference>
<organism evidence="1 2">
    <name type="scientific">Roseiconus lacunae</name>
    <dbReference type="NCBI Taxonomy" id="2605694"/>
    <lineage>
        <taxon>Bacteria</taxon>
        <taxon>Pseudomonadati</taxon>
        <taxon>Planctomycetota</taxon>
        <taxon>Planctomycetia</taxon>
        <taxon>Pirellulales</taxon>
        <taxon>Pirellulaceae</taxon>
        <taxon>Roseiconus</taxon>
    </lineage>
</organism>
<proteinExistence type="predicted"/>
<evidence type="ECO:0000313" key="2">
    <source>
        <dbReference type="Proteomes" id="UP001239462"/>
    </source>
</evidence>
<keyword evidence="2" id="KW-1185">Reference proteome</keyword>
<comment type="caution">
    <text evidence="1">The sequence shown here is derived from an EMBL/GenBank/DDBJ whole genome shotgun (WGS) entry which is preliminary data.</text>
</comment>
<evidence type="ECO:0000313" key="1">
    <source>
        <dbReference type="EMBL" id="MDM4019472.1"/>
    </source>
</evidence>
<dbReference type="RefSeq" id="WP_289167601.1">
    <property type="nucleotide sequence ID" value="NZ_JASZZN010000068.1"/>
</dbReference>